<dbReference type="GO" id="GO:0005886">
    <property type="term" value="C:plasma membrane"/>
    <property type="evidence" value="ECO:0007669"/>
    <property type="project" value="UniProtKB-SubCell"/>
</dbReference>
<feature type="transmembrane region" description="Helical" evidence="7">
    <location>
        <begin position="144"/>
        <end position="163"/>
    </location>
</feature>
<feature type="transmembrane region" description="Helical" evidence="7">
    <location>
        <begin position="75"/>
        <end position="99"/>
    </location>
</feature>
<accession>A0A061A4A9</accession>
<dbReference type="RefSeq" id="WP_052701897.1">
    <property type="nucleotide sequence ID" value="NZ_BAABDR010000100.1"/>
</dbReference>
<keyword evidence="6 7" id="KW-0472">Membrane</keyword>
<keyword evidence="11" id="KW-1185">Reference proteome</keyword>
<dbReference type="EMBL" id="LK022848">
    <property type="protein sequence ID" value="CDR17658.1"/>
    <property type="molecule type" value="Genomic_DNA"/>
</dbReference>
<dbReference type="Proteomes" id="UP000756710">
    <property type="component" value="Unassembled WGS sequence"/>
</dbReference>
<reference evidence="10 11" key="2">
    <citation type="submission" date="2021-03" db="EMBL/GenBank/DDBJ databases">
        <title>Genomic Encyclopedia of Type Strains, Phase IV (KMG-IV): sequencing the most valuable type-strain genomes for metagenomic binning, comparative biology and taxonomic classification.</title>
        <authorList>
            <person name="Goeker M."/>
        </authorList>
    </citation>
    <scope>NUCLEOTIDE SEQUENCE [LARGE SCALE GENOMIC DNA]</scope>
    <source>
        <strain evidence="10 11">DSM 41954</strain>
    </source>
</reference>
<dbReference type="InterPro" id="IPR000515">
    <property type="entry name" value="MetI-like"/>
</dbReference>
<evidence type="ECO:0000256" key="5">
    <source>
        <dbReference type="ARBA" id="ARBA00022989"/>
    </source>
</evidence>
<dbReference type="EMBL" id="JAGGLR010000012">
    <property type="protein sequence ID" value="MBP2063741.1"/>
    <property type="molecule type" value="Genomic_DNA"/>
</dbReference>
<name>A0A061A4A9_9ACTN</name>
<keyword evidence="5 7" id="KW-1133">Transmembrane helix</keyword>
<keyword evidence="3" id="KW-1003">Cell membrane</keyword>
<reference evidence="9" key="1">
    <citation type="submission" date="2014-05" db="EMBL/GenBank/DDBJ databases">
        <authorList>
            <person name="Horn Fabian"/>
        </authorList>
    </citation>
    <scope>NUCLEOTIDE SEQUENCE</scope>
</reference>
<dbReference type="PROSITE" id="PS50928">
    <property type="entry name" value="ABC_TM1"/>
    <property type="match status" value="1"/>
</dbReference>
<dbReference type="HOGENOM" id="CLU_016047_1_2_11"/>
<dbReference type="Pfam" id="PF00528">
    <property type="entry name" value="BPD_transp_1"/>
    <property type="match status" value="1"/>
</dbReference>
<protein>
    <submittedName>
        <fullName evidence="9">ABC-type transporter, integral membrane subunit</fullName>
    </submittedName>
    <submittedName>
        <fullName evidence="10">Multiple sugar transport system permease protein</fullName>
    </submittedName>
</protein>
<keyword evidence="4 7" id="KW-0812">Transmembrane</keyword>
<dbReference type="SUPFAM" id="SSF161098">
    <property type="entry name" value="MetI-like"/>
    <property type="match status" value="1"/>
</dbReference>
<keyword evidence="2 7" id="KW-0813">Transport</keyword>
<evidence type="ECO:0000259" key="8">
    <source>
        <dbReference type="PROSITE" id="PS50928"/>
    </source>
</evidence>
<dbReference type="InterPro" id="IPR035906">
    <property type="entry name" value="MetI-like_sf"/>
</dbReference>
<dbReference type="InterPro" id="IPR050901">
    <property type="entry name" value="BP-dep_ABC_trans_perm"/>
</dbReference>
<dbReference type="PANTHER" id="PTHR32243">
    <property type="entry name" value="MALTOSE TRANSPORT SYSTEM PERMEASE-RELATED"/>
    <property type="match status" value="1"/>
</dbReference>
<evidence type="ECO:0000256" key="7">
    <source>
        <dbReference type="RuleBase" id="RU363032"/>
    </source>
</evidence>
<evidence type="ECO:0000313" key="11">
    <source>
        <dbReference type="Proteomes" id="UP000756710"/>
    </source>
</evidence>
<feature type="transmembrane region" description="Helical" evidence="7">
    <location>
        <begin position="111"/>
        <end position="132"/>
    </location>
</feature>
<organism evidence="9">
    <name type="scientific">Streptomyces iranensis</name>
    <dbReference type="NCBI Taxonomy" id="576784"/>
    <lineage>
        <taxon>Bacteria</taxon>
        <taxon>Bacillati</taxon>
        <taxon>Actinomycetota</taxon>
        <taxon>Actinomycetes</taxon>
        <taxon>Kitasatosporales</taxon>
        <taxon>Streptomycetaceae</taxon>
        <taxon>Streptomyces</taxon>
        <taxon>Streptomyces violaceusniger group</taxon>
    </lineage>
</organism>
<evidence type="ECO:0000256" key="3">
    <source>
        <dbReference type="ARBA" id="ARBA00022475"/>
    </source>
</evidence>
<evidence type="ECO:0000256" key="4">
    <source>
        <dbReference type="ARBA" id="ARBA00022692"/>
    </source>
</evidence>
<dbReference type="GO" id="GO:0055085">
    <property type="term" value="P:transmembrane transport"/>
    <property type="evidence" value="ECO:0007669"/>
    <property type="project" value="InterPro"/>
</dbReference>
<sequence length="282" mass="30043">MSRHVPRTGVRRYVNVVNLGGLLIAVCATLPLVWMASASLKGPREISATPPSPLPRHPTLSNYETAFARNGIGHYFLNSVVVAGVSTVLILSLAFFAGYALARLPLRGRGAVMTALLMLSVFPPIALLVPLFLMERQAGLLNSYPGLVIPYVALNLPFAVWIMRNYLSGIPGELEEAAVVDGAGPLRTALTVILPLARPGLFTAGVFSFTATWSEFLLALTFNGSDDRRTVSVGIALFTSQYQVPYGVIFAGAMVATVPIALLVLIFRRSVVSGMTTGAVKG</sequence>
<proteinExistence type="inferred from homology"/>
<gene>
    <name evidence="10" type="ORF">J2Z30_004762</name>
    <name evidence="9" type="ORF">SIRAN9637</name>
</gene>
<keyword evidence="10" id="KW-0762">Sugar transport</keyword>
<comment type="subcellular location">
    <subcellularLocation>
        <location evidence="1 7">Cell membrane</location>
        <topology evidence="1 7">Multi-pass membrane protein</topology>
    </subcellularLocation>
</comment>
<feature type="transmembrane region" description="Helical" evidence="7">
    <location>
        <begin position="12"/>
        <end position="34"/>
    </location>
</feature>
<comment type="similarity">
    <text evidence="7">Belongs to the binding-protein-dependent transport system permease family.</text>
</comment>
<feature type="domain" description="ABC transmembrane type-1" evidence="8">
    <location>
        <begin position="76"/>
        <end position="267"/>
    </location>
</feature>
<dbReference type="AlphaFoldDB" id="A0A061A4A9"/>
<evidence type="ECO:0000256" key="2">
    <source>
        <dbReference type="ARBA" id="ARBA00022448"/>
    </source>
</evidence>
<evidence type="ECO:0000256" key="1">
    <source>
        <dbReference type="ARBA" id="ARBA00004651"/>
    </source>
</evidence>
<evidence type="ECO:0000313" key="10">
    <source>
        <dbReference type="EMBL" id="MBP2063741.1"/>
    </source>
</evidence>
<evidence type="ECO:0000313" key="9">
    <source>
        <dbReference type="EMBL" id="CDR17658.1"/>
    </source>
</evidence>
<dbReference type="CDD" id="cd06261">
    <property type="entry name" value="TM_PBP2"/>
    <property type="match status" value="1"/>
</dbReference>
<dbReference type="Gene3D" id="1.10.3720.10">
    <property type="entry name" value="MetI-like"/>
    <property type="match status" value="1"/>
</dbReference>
<evidence type="ECO:0000256" key="6">
    <source>
        <dbReference type="ARBA" id="ARBA00023136"/>
    </source>
</evidence>
<feature type="transmembrane region" description="Helical" evidence="7">
    <location>
        <begin position="201"/>
        <end position="224"/>
    </location>
</feature>
<dbReference type="PANTHER" id="PTHR32243:SF18">
    <property type="entry name" value="INNER MEMBRANE ABC TRANSPORTER PERMEASE PROTEIN YCJP"/>
    <property type="match status" value="1"/>
</dbReference>
<feature type="transmembrane region" description="Helical" evidence="7">
    <location>
        <begin position="244"/>
        <end position="267"/>
    </location>
</feature>